<dbReference type="Proteomes" id="UP001054857">
    <property type="component" value="Unassembled WGS sequence"/>
</dbReference>
<accession>A0AAD3HMK3</accession>
<gene>
    <name evidence="2" type="ORF">Agub_g7734</name>
</gene>
<dbReference type="AlphaFoldDB" id="A0AAD3HMK3"/>
<dbReference type="EMBL" id="BMAR01000013">
    <property type="protein sequence ID" value="GFR46203.1"/>
    <property type="molecule type" value="Genomic_DNA"/>
</dbReference>
<feature type="non-terminal residue" evidence="2">
    <location>
        <position position="145"/>
    </location>
</feature>
<name>A0AAD3HMK3_9CHLO</name>
<keyword evidence="3" id="KW-1185">Reference proteome</keyword>
<proteinExistence type="predicted"/>
<evidence type="ECO:0000313" key="2">
    <source>
        <dbReference type="EMBL" id="GFR46203.1"/>
    </source>
</evidence>
<organism evidence="2 3">
    <name type="scientific">Astrephomene gubernaculifera</name>
    <dbReference type="NCBI Taxonomy" id="47775"/>
    <lineage>
        <taxon>Eukaryota</taxon>
        <taxon>Viridiplantae</taxon>
        <taxon>Chlorophyta</taxon>
        <taxon>core chlorophytes</taxon>
        <taxon>Chlorophyceae</taxon>
        <taxon>CS clade</taxon>
        <taxon>Chlamydomonadales</taxon>
        <taxon>Astrephomenaceae</taxon>
        <taxon>Astrephomene</taxon>
    </lineage>
</organism>
<reference evidence="2 3" key="1">
    <citation type="journal article" date="2021" name="Sci. Rep.">
        <title>Genome sequencing of the multicellular alga Astrephomene provides insights into convergent evolution of germ-soma differentiation.</title>
        <authorList>
            <person name="Yamashita S."/>
            <person name="Yamamoto K."/>
            <person name="Matsuzaki R."/>
            <person name="Suzuki S."/>
            <person name="Yamaguchi H."/>
            <person name="Hirooka S."/>
            <person name="Minakuchi Y."/>
            <person name="Miyagishima S."/>
            <person name="Kawachi M."/>
            <person name="Toyoda A."/>
            <person name="Nozaki H."/>
        </authorList>
    </citation>
    <scope>NUCLEOTIDE SEQUENCE [LARGE SCALE GENOMIC DNA]</scope>
    <source>
        <strain evidence="2 3">NIES-4017</strain>
    </source>
</reference>
<feature type="region of interest" description="Disordered" evidence="1">
    <location>
        <begin position="122"/>
        <end position="145"/>
    </location>
</feature>
<protein>
    <submittedName>
        <fullName evidence="2">Uncharacterized protein</fullName>
    </submittedName>
</protein>
<evidence type="ECO:0000313" key="3">
    <source>
        <dbReference type="Proteomes" id="UP001054857"/>
    </source>
</evidence>
<evidence type="ECO:0000256" key="1">
    <source>
        <dbReference type="SAM" id="MobiDB-lite"/>
    </source>
</evidence>
<sequence length="145" mass="15492">QVVEVVAAARPGYLPEELGERLRSASSSGSLTPASEALELPALQLLAALLLPPRELEAVLAGALGETRSRLAAGPAYRGRPERLSRLDSGLRVLAAGARRAAASARFRAAHLREVLQLQGELQRREEQQQQRGEAGGVQRGAEDR</sequence>
<feature type="non-terminal residue" evidence="2">
    <location>
        <position position="1"/>
    </location>
</feature>
<comment type="caution">
    <text evidence="2">The sequence shown here is derived from an EMBL/GenBank/DDBJ whole genome shotgun (WGS) entry which is preliminary data.</text>
</comment>